<keyword evidence="6" id="KW-0378">Hydrolase</keyword>
<keyword evidence="5" id="KW-0479">Metal-binding</keyword>
<evidence type="ECO:0000256" key="4">
    <source>
        <dbReference type="ARBA" id="ARBA00022679"/>
    </source>
</evidence>
<dbReference type="InterPro" id="IPR011324">
    <property type="entry name" value="Cytotoxic_necrot_fac-like_cat"/>
</dbReference>
<dbReference type="GO" id="GO:0016787">
    <property type="term" value="F:hydrolase activity"/>
    <property type="evidence" value="ECO:0007669"/>
    <property type="project" value="UniProtKB-KW"/>
</dbReference>
<dbReference type="NCBIfam" id="TIGR00726">
    <property type="entry name" value="peptidoglycan editing factor PgeF"/>
    <property type="match status" value="1"/>
</dbReference>
<evidence type="ECO:0000256" key="7">
    <source>
        <dbReference type="ARBA" id="ARBA00022833"/>
    </source>
</evidence>
<evidence type="ECO:0000256" key="9">
    <source>
        <dbReference type="ARBA" id="ARBA00048968"/>
    </source>
</evidence>
<dbReference type="SUPFAM" id="SSF64438">
    <property type="entry name" value="CNF1/YfiH-like putative cysteine hydrolases"/>
    <property type="match status" value="1"/>
</dbReference>
<dbReference type="InterPro" id="IPR038371">
    <property type="entry name" value="Cu_polyphenol_OxRdtase_sf"/>
</dbReference>
<dbReference type="GO" id="GO:0017061">
    <property type="term" value="F:S-methyl-5-thioadenosine phosphorylase activity"/>
    <property type="evidence" value="ECO:0007669"/>
    <property type="project" value="UniProtKB-EC"/>
</dbReference>
<evidence type="ECO:0000256" key="10">
    <source>
        <dbReference type="ARBA" id="ARBA00049893"/>
    </source>
</evidence>
<evidence type="ECO:0000313" key="12">
    <source>
        <dbReference type="EMBL" id="SHJ56743.1"/>
    </source>
</evidence>
<accession>A0A1M6KCQ4</accession>
<keyword evidence="13" id="KW-1185">Reference proteome</keyword>
<dbReference type="CDD" id="cd16833">
    <property type="entry name" value="YfiH"/>
    <property type="match status" value="1"/>
</dbReference>
<dbReference type="PANTHER" id="PTHR30616:SF2">
    <property type="entry name" value="PURINE NUCLEOSIDE PHOSPHORYLASE LACC1"/>
    <property type="match status" value="1"/>
</dbReference>
<evidence type="ECO:0000256" key="2">
    <source>
        <dbReference type="ARBA" id="ARBA00003215"/>
    </source>
</evidence>
<dbReference type="AlphaFoldDB" id="A0A1M6KCQ4"/>
<dbReference type="PANTHER" id="PTHR30616">
    <property type="entry name" value="UNCHARACTERIZED PROTEIN YFIH"/>
    <property type="match status" value="1"/>
</dbReference>
<dbReference type="Proteomes" id="UP000184310">
    <property type="component" value="Unassembled WGS sequence"/>
</dbReference>
<comment type="function">
    <text evidence="2">Purine nucleoside enzyme that catalyzes the phosphorolysis of adenosine and inosine nucleosides, yielding D-ribose 1-phosphate and the respective free bases, adenine and hypoxanthine. Also catalyzes the phosphorolysis of S-methyl-5'-thioadenosine into adenine and S-methyl-5-thio-alpha-D-ribose 1-phosphate. Also has adenosine deaminase activity.</text>
</comment>
<reference evidence="12 13" key="1">
    <citation type="submission" date="2016-11" db="EMBL/GenBank/DDBJ databases">
        <authorList>
            <person name="Jaros S."/>
            <person name="Januszkiewicz K."/>
            <person name="Wedrychowicz H."/>
        </authorList>
    </citation>
    <scope>NUCLEOTIDE SEQUENCE [LARGE SCALE GENOMIC DNA]</scope>
    <source>
        <strain evidence="12 13">DSM 21758</strain>
    </source>
</reference>
<dbReference type="Gene3D" id="3.60.140.10">
    <property type="entry name" value="CNF1/YfiH-like putative cysteine hydrolases"/>
    <property type="match status" value="1"/>
</dbReference>
<evidence type="ECO:0000256" key="8">
    <source>
        <dbReference type="ARBA" id="ARBA00047989"/>
    </source>
</evidence>
<comment type="catalytic activity">
    <reaction evidence="8">
        <text>adenosine + H2O + H(+) = inosine + NH4(+)</text>
        <dbReference type="Rhea" id="RHEA:24408"/>
        <dbReference type="ChEBI" id="CHEBI:15377"/>
        <dbReference type="ChEBI" id="CHEBI:15378"/>
        <dbReference type="ChEBI" id="CHEBI:16335"/>
        <dbReference type="ChEBI" id="CHEBI:17596"/>
        <dbReference type="ChEBI" id="CHEBI:28938"/>
        <dbReference type="EC" id="3.5.4.4"/>
    </reaction>
    <physiologicalReaction direction="left-to-right" evidence="8">
        <dbReference type="Rhea" id="RHEA:24409"/>
    </physiologicalReaction>
</comment>
<keyword evidence="4" id="KW-0808">Transferase</keyword>
<comment type="catalytic activity">
    <reaction evidence="9">
        <text>adenosine + phosphate = alpha-D-ribose 1-phosphate + adenine</text>
        <dbReference type="Rhea" id="RHEA:27642"/>
        <dbReference type="ChEBI" id="CHEBI:16335"/>
        <dbReference type="ChEBI" id="CHEBI:16708"/>
        <dbReference type="ChEBI" id="CHEBI:43474"/>
        <dbReference type="ChEBI" id="CHEBI:57720"/>
        <dbReference type="EC" id="2.4.2.1"/>
    </reaction>
    <physiologicalReaction direction="left-to-right" evidence="9">
        <dbReference type="Rhea" id="RHEA:27643"/>
    </physiologicalReaction>
</comment>
<comment type="similarity">
    <text evidence="3 11">Belongs to the purine nucleoside phosphorylase YfiH/LACC1 family.</text>
</comment>
<keyword evidence="7" id="KW-0862">Zinc</keyword>
<evidence type="ECO:0000313" key="13">
    <source>
        <dbReference type="Proteomes" id="UP000184310"/>
    </source>
</evidence>
<evidence type="ECO:0000256" key="5">
    <source>
        <dbReference type="ARBA" id="ARBA00022723"/>
    </source>
</evidence>
<evidence type="ECO:0000256" key="1">
    <source>
        <dbReference type="ARBA" id="ARBA00000553"/>
    </source>
</evidence>
<dbReference type="Pfam" id="PF02578">
    <property type="entry name" value="Cu-oxidase_4"/>
    <property type="match status" value="1"/>
</dbReference>
<gene>
    <name evidence="12" type="ORF">SAMN02745163_02160</name>
</gene>
<dbReference type="InterPro" id="IPR003730">
    <property type="entry name" value="Cu_polyphenol_OxRdtase"/>
</dbReference>
<dbReference type="STRING" id="1121302.SAMN02745163_02160"/>
<proteinExistence type="inferred from homology"/>
<evidence type="ECO:0000256" key="6">
    <source>
        <dbReference type="ARBA" id="ARBA00022801"/>
    </source>
</evidence>
<dbReference type="EMBL" id="FQZB01000009">
    <property type="protein sequence ID" value="SHJ56743.1"/>
    <property type="molecule type" value="Genomic_DNA"/>
</dbReference>
<comment type="catalytic activity">
    <reaction evidence="10">
        <text>S-methyl-5'-thioadenosine + phosphate = 5-(methylsulfanyl)-alpha-D-ribose 1-phosphate + adenine</text>
        <dbReference type="Rhea" id="RHEA:11852"/>
        <dbReference type="ChEBI" id="CHEBI:16708"/>
        <dbReference type="ChEBI" id="CHEBI:17509"/>
        <dbReference type="ChEBI" id="CHEBI:43474"/>
        <dbReference type="ChEBI" id="CHEBI:58533"/>
        <dbReference type="EC" id="2.4.2.28"/>
    </reaction>
    <physiologicalReaction direction="left-to-right" evidence="10">
        <dbReference type="Rhea" id="RHEA:11853"/>
    </physiologicalReaction>
</comment>
<organism evidence="12 13">
    <name type="scientific">Clostridium cavendishii DSM 21758</name>
    <dbReference type="NCBI Taxonomy" id="1121302"/>
    <lineage>
        <taxon>Bacteria</taxon>
        <taxon>Bacillati</taxon>
        <taxon>Bacillota</taxon>
        <taxon>Clostridia</taxon>
        <taxon>Eubacteriales</taxon>
        <taxon>Clostridiaceae</taxon>
        <taxon>Clostridium</taxon>
    </lineage>
</organism>
<comment type="catalytic activity">
    <reaction evidence="1">
        <text>inosine + phosphate = alpha-D-ribose 1-phosphate + hypoxanthine</text>
        <dbReference type="Rhea" id="RHEA:27646"/>
        <dbReference type="ChEBI" id="CHEBI:17368"/>
        <dbReference type="ChEBI" id="CHEBI:17596"/>
        <dbReference type="ChEBI" id="CHEBI:43474"/>
        <dbReference type="ChEBI" id="CHEBI:57720"/>
        <dbReference type="EC" id="2.4.2.1"/>
    </reaction>
    <physiologicalReaction direction="left-to-right" evidence="1">
        <dbReference type="Rhea" id="RHEA:27647"/>
    </physiologicalReaction>
</comment>
<protein>
    <recommendedName>
        <fullName evidence="11">Purine nucleoside phosphorylase</fullName>
    </recommendedName>
</protein>
<evidence type="ECO:0000256" key="3">
    <source>
        <dbReference type="ARBA" id="ARBA00007353"/>
    </source>
</evidence>
<name>A0A1M6KCQ4_9CLOT</name>
<evidence type="ECO:0000256" key="11">
    <source>
        <dbReference type="RuleBase" id="RU361274"/>
    </source>
</evidence>
<dbReference type="GO" id="GO:0005507">
    <property type="term" value="F:copper ion binding"/>
    <property type="evidence" value="ECO:0007669"/>
    <property type="project" value="TreeGrafter"/>
</dbReference>
<sequence>MINNMKIVNGDIKIKNDKINIYFTTAEASIDYKIGLGEGEKSINILENKLNLKKIYFLKQIHSDKIINTNDINNDLIVEGDALISNKRDIGIGVFTADCVPVIAYDKEKEIIAAIHSGWRGTYDNIVGKTIDKMIKDYGCSNIETIIGPHIKECCYEVSMEIVDKFNEKYNYKTKSRNISIESYIKEQLEKYNEVKKIDNVNLCTFCSDKPKFYSYRKEGDLAGRMFSFIFLN</sequence>